<evidence type="ECO:0000256" key="1">
    <source>
        <dbReference type="SAM" id="MobiDB-lite"/>
    </source>
</evidence>
<dbReference type="AlphaFoldDB" id="A0A9P5Z737"/>
<name>A0A9P5Z737_9AGAR</name>
<accession>A0A9P5Z737</accession>
<sequence length="198" mass="21223">MAIFSVFKFKSKSKTSKFSIPAPTAPDLVASVESQPANSACRFTVDIGSVPSTEERSTDDADMGNFGFPFNIPTIIVTSEDQSSTTIAGFSVPFHKTPSKGTPVTEAESEVEDEDEASDDDDDTPVQEITGSQTYNGGVQNNNVYEKNSNNEYVHNENTTIVGDTNVEVCPAATSEGRTSDFLFSPGKSSSLRSSKVH</sequence>
<protein>
    <submittedName>
        <fullName evidence="2">Uncharacterized protein</fullName>
    </submittedName>
</protein>
<reference evidence="2" key="1">
    <citation type="submission" date="2020-11" db="EMBL/GenBank/DDBJ databases">
        <authorList>
            <consortium name="DOE Joint Genome Institute"/>
            <person name="Ahrendt S."/>
            <person name="Riley R."/>
            <person name="Andreopoulos W."/>
            <person name="Labutti K."/>
            <person name="Pangilinan J."/>
            <person name="Ruiz-Duenas F.J."/>
            <person name="Barrasa J.M."/>
            <person name="Sanchez-Garcia M."/>
            <person name="Camarero S."/>
            <person name="Miyauchi S."/>
            <person name="Serrano A."/>
            <person name="Linde D."/>
            <person name="Babiker R."/>
            <person name="Drula E."/>
            <person name="Ayuso-Fernandez I."/>
            <person name="Pacheco R."/>
            <person name="Padilla G."/>
            <person name="Ferreira P."/>
            <person name="Barriuso J."/>
            <person name="Kellner H."/>
            <person name="Castanera R."/>
            <person name="Alfaro M."/>
            <person name="Ramirez L."/>
            <person name="Pisabarro A.G."/>
            <person name="Kuo A."/>
            <person name="Tritt A."/>
            <person name="Lipzen A."/>
            <person name="He G."/>
            <person name="Yan M."/>
            <person name="Ng V."/>
            <person name="Cullen D."/>
            <person name="Martin F."/>
            <person name="Rosso M.-N."/>
            <person name="Henrissat B."/>
            <person name="Hibbett D."/>
            <person name="Martinez A.T."/>
            <person name="Grigoriev I.V."/>
        </authorList>
    </citation>
    <scope>NUCLEOTIDE SEQUENCE</scope>
    <source>
        <strain evidence="2">CIRM-BRFM 674</strain>
    </source>
</reference>
<gene>
    <name evidence="2" type="ORF">BDN70DRAFT_552388</name>
</gene>
<proteinExistence type="predicted"/>
<feature type="region of interest" description="Disordered" evidence="1">
    <location>
        <begin position="89"/>
        <end position="145"/>
    </location>
</feature>
<keyword evidence="3" id="KW-1185">Reference proteome</keyword>
<feature type="compositionally biased region" description="Low complexity" evidence="1">
    <location>
        <begin position="185"/>
        <end position="198"/>
    </location>
</feature>
<organism evidence="2 3">
    <name type="scientific">Pholiota conissans</name>
    <dbReference type="NCBI Taxonomy" id="109636"/>
    <lineage>
        <taxon>Eukaryota</taxon>
        <taxon>Fungi</taxon>
        <taxon>Dikarya</taxon>
        <taxon>Basidiomycota</taxon>
        <taxon>Agaricomycotina</taxon>
        <taxon>Agaricomycetes</taxon>
        <taxon>Agaricomycetidae</taxon>
        <taxon>Agaricales</taxon>
        <taxon>Agaricineae</taxon>
        <taxon>Strophariaceae</taxon>
        <taxon>Pholiota</taxon>
    </lineage>
</organism>
<evidence type="ECO:0000313" key="3">
    <source>
        <dbReference type="Proteomes" id="UP000807469"/>
    </source>
</evidence>
<feature type="region of interest" description="Disordered" evidence="1">
    <location>
        <begin position="175"/>
        <end position="198"/>
    </location>
</feature>
<dbReference type="Proteomes" id="UP000807469">
    <property type="component" value="Unassembled WGS sequence"/>
</dbReference>
<feature type="compositionally biased region" description="Acidic residues" evidence="1">
    <location>
        <begin position="107"/>
        <end position="125"/>
    </location>
</feature>
<feature type="compositionally biased region" description="Polar residues" evidence="1">
    <location>
        <begin position="127"/>
        <end position="140"/>
    </location>
</feature>
<comment type="caution">
    <text evidence="2">The sequence shown here is derived from an EMBL/GenBank/DDBJ whole genome shotgun (WGS) entry which is preliminary data.</text>
</comment>
<evidence type="ECO:0000313" key="2">
    <source>
        <dbReference type="EMBL" id="KAF9481229.1"/>
    </source>
</evidence>
<dbReference type="EMBL" id="MU155181">
    <property type="protein sequence ID" value="KAF9481229.1"/>
    <property type="molecule type" value="Genomic_DNA"/>
</dbReference>